<dbReference type="Pfam" id="PF10531">
    <property type="entry name" value="SLBB"/>
    <property type="match status" value="1"/>
</dbReference>
<sequence>MHERAELSRRARRPKRLRLGAGVAVLLMLAGLAAAVVVALVQEGNHVSAVAPHNTSSTSIPSVIYVHVLGAVQSPGLYQLSEGARVMDAVAAAGGLTDAADDAAINLARFVTDGEQVRVPEVGEGTQQEGTDEQGRVNINTASAEQLEELPQIGPSLAAQIIAWRDDNGGFRSVDDLRNVSGIGEKTFAMIKDLVTI</sequence>
<dbReference type="PANTHER" id="PTHR21180">
    <property type="entry name" value="ENDONUCLEASE/EXONUCLEASE/PHOSPHATASE FAMILY DOMAIN-CONTAINING PROTEIN 1"/>
    <property type="match status" value="1"/>
</dbReference>
<dbReference type="Pfam" id="PF12836">
    <property type="entry name" value="HHH_3"/>
    <property type="match status" value="1"/>
</dbReference>
<dbReference type="InterPro" id="IPR010994">
    <property type="entry name" value="RuvA_2-like"/>
</dbReference>
<evidence type="ECO:0000313" key="2">
    <source>
        <dbReference type="EMBL" id="QPZ37004.1"/>
    </source>
</evidence>
<dbReference type="InterPro" id="IPR004509">
    <property type="entry name" value="Competence_ComEA_HhH"/>
</dbReference>
<evidence type="ECO:0000259" key="1">
    <source>
        <dbReference type="SMART" id="SM00278"/>
    </source>
</evidence>
<dbReference type="EMBL" id="CP061169">
    <property type="protein sequence ID" value="QPZ37004.1"/>
    <property type="molecule type" value="Genomic_DNA"/>
</dbReference>
<dbReference type="Gene3D" id="3.10.560.10">
    <property type="entry name" value="Outer membrane lipoprotein wza domain like"/>
    <property type="match status" value="1"/>
</dbReference>
<accession>A0ABX6YDW5</accession>
<dbReference type="SUPFAM" id="SSF47781">
    <property type="entry name" value="RuvA domain 2-like"/>
    <property type="match status" value="1"/>
</dbReference>
<keyword evidence="3" id="KW-1185">Reference proteome</keyword>
<keyword evidence="2" id="KW-0238">DNA-binding</keyword>
<dbReference type="NCBIfam" id="TIGR00426">
    <property type="entry name" value="competence protein ComEA helix-hairpin-helix repeat region"/>
    <property type="match status" value="1"/>
</dbReference>
<dbReference type="PANTHER" id="PTHR21180:SF32">
    <property type="entry name" value="ENDONUCLEASE_EXONUCLEASE_PHOSPHATASE FAMILY DOMAIN-CONTAINING PROTEIN 1"/>
    <property type="match status" value="1"/>
</dbReference>
<dbReference type="InterPro" id="IPR003583">
    <property type="entry name" value="Hlx-hairpin-Hlx_DNA-bd_motif"/>
</dbReference>
<reference evidence="2 3" key="1">
    <citation type="submission" date="2020-12" db="EMBL/GenBank/DDBJ databases">
        <title>Microbacterium sp. HY060.</title>
        <authorList>
            <person name="Zhou J."/>
        </authorList>
    </citation>
    <scope>NUCLEOTIDE SEQUENCE [LARGE SCALE GENOMIC DNA]</scope>
    <source>
        <strain evidence="2 3">HY60</strain>
    </source>
</reference>
<dbReference type="Proteomes" id="UP000662814">
    <property type="component" value="Chromosome"/>
</dbReference>
<organism evidence="2 3">
    <name type="scientific">Paramicrobacterium chengjingii</name>
    <dbReference type="NCBI Taxonomy" id="2769067"/>
    <lineage>
        <taxon>Bacteria</taxon>
        <taxon>Bacillati</taxon>
        <taxon>Actinomycetota</taxon>
        <taxon>Actinomycetes</taxon>
        <taxon>Micrococcales</taxon>
        <taxon>Microbacteriaceae</taxon>
        <taxon>Paramicrobacterium</taxon>
    </lineage>
</organism>
<dbReference type="RefSeq" id="WP_166990117.1">
    <property type="nucleotide sequence ID" value="NZ_CP061169.1"/>
</dbReference>
<feature type="domain" description="Helix-hairpin-helix DNA-binding motif class 1" evidence="1">
    <location>
        <begin position="175"/>
        <end position="194"/>
    </location>
</feature>
<feature type="domain" description="Helix-hairpin-helix DNA-binding motif class 1" evidence="1">
    <location>
        <begin position="145"/>
        <end position="164"/>
    </location>
</feature>
<dbReference type="InterPro" id="IPR019554">
    <property type="entry name" value="Soluble_ligand-bd"/>
</dbReference>
<dbReference type="SMART" id="SM00278">
    <property type="entry name" value="HhH1"/>
    <property type="match status" value="2"/>
</dbReference>
<dbReference type="Gene3D" id="1.10.150.310">
    <property type="entry name" value="Tex RuvX-like domain-like"/>
    <property type="match status" value="1"/>
</dbReference>
<dbReference type="GO" id="GO:0003677">
    <property type="term" value="F:DNA binding"/>
    <property type="evidence" value="ECO:0007669"/>
    <property type="project" value="UniProtKB-KW"/>
</dbReference>
<protein>
    <submittedName>
        <fullName evidence="2">ComEA family DNA-binding protein</fullName>
    </submittedName>
</protein>
<dbReference type="InterPro" id="IPR051675">
    <property type="entry name" value="Endo/Exo/Phosphatase_dom_1"/>
</dbReference>
<proteinExistence type="predicted"/>
<name>A0ABX6YDW5_9MICO</name>
<evidence type="ECO:0000313" key="3">
    <source>
        <dbReference type="Proteomes" id="UP000662814"/>
    </source>
</evidence>
<gene>
    <name evidence="2" type="ORF">HCR76_08900</name>
</gene>